<dbReference type="InterPro" id="IPR002933">
    <property type="entry name" value="Peptidase_M20"/>
</dbReference>
<evidence type="ECO:0000313" key="9">
    <source>
        <dbReference type="Proteomes" id="UP000218327"/>
    </source>
</evidence>
<keyword evidence="2" id="KW-0645">Protease</keyword>
<organism evidence="8 9">
    <name type="scientific">SAR86 cluster bacterium</name>
    <dbReference type="NCBI Taxonomy" id="2030880"/>
    <lineage>
        <taxon>Bacteria</taxon>
        <taxon>Pseudomonadati</taxon>
        <taxon>Pseudomonadota</taxon>
        <taxon>Gammaproteobacteria</taxon>
        <taxon>SAR86 cluster</taxon>
    </lineage>
</organism>
<dbReference type="Gene3D" id="1.10.150.900">
    <property type="match status" value="1"/>
</dbReference>
<dbReference type="NCBIfam" id="NF006596">
    <property type="entry name" value="PRK09133.1"/>
    <property type="match status" value="1"/>
</dbReference>
<keyword evidence="5" id="KW-0862">Zinc</keyword>
<dbReference type="Proteomes" id="UP000218327">
    <property type="component" value="Unassembled WGS sequence"/>
</dbReference>
<keyword evidence="4" id="KW-0378">Hydrolase</keyword>
<keyword evidence="6" id="KW-0732">Signal</keyword>
<name>A0A2A5AD91_9GAMM</name>
<evidence type="ECO:0000256" key="5">
    <source>
        <dbReference type="ARBA" id="ARBA00022833"/>
    </source>
</evidence>
<comment type="similarity">
    <text evidence="1">Belongs to the peptidase M20A family.</text>
</comment>
<dbReference type="InterPro" id="IPR011650">
    <property type="entry name" value="Peptidase_M20_dimer"/>
</dbReference>
<gene>
    <name evidence="8" type="ORF">COA96_17845</name>
</gene>
<reference evidence="9" key="1">
    <citation type="submission" date="2017-08" db="EMBL/GenBank/DDBJ databases">
        <title>A dynamic microbial community with high functional redundancy inhabits the cold, oxic subseafloor aquifer.</title>
        <authorList>
            <person name="Tully B.J."/>
            <person name="Wheat C.G."/>
            <person name="Glazer B.T."/>
            <person name="Huber J.A."/>
        </authorList>
    </citation>
    <scope>NUCLEOTIDE SEQUENCE [LARGE SCALE GENOMIC DNA]</scope>
</reference>
<dbReference type="AlphaFoldDB" id="A0A2A5AD91"/>
<evidence type="ECO:0000256" key="2">
    <source>
        <dbReference type="ARBA" id="ARBA00022670"/>
    </source>
</evidence>
<dbReference type="EMBL" id="NVVJ01000108">
    <property type="protein sequence ID" value="PCJ17287.1"/>
    <property type="molecule type" value="Genomic_DNA"/>
</dbReference>
<dbReference type="Gene3D" id="3.30.70.360">
    <property type="match status" value="1"/>
</dbReference>
<evidence type="ECO:0000256" key="6">
    <source>
        <dbReference type="SAM" id="SignalP"/>
    </source>
</evidence>
<dbReference type="PANTHER" id="PTHR45962">
    <property type="entry name" value="N-FATTY-ACYL-AMINO ACID SYNTHASE/HYDROLASE PM20D1"/>
    <property type="match status" value="1"/>
</dbReference>
<evidence type="ECO:0000259" key="7">
    <source>
        <dbReference type="Pfam" id="PF07687"/>
    </source>
</evidence>
<comment type="caution">
    <text evidence="8">The sequence shown here is derived from an EMBL/GenBank/DDBJ whole genome shotgun (WGS) entry which is preliminary data.</text>
</comment>
<evidence type="ECO:0000256" key="3">
    <source>
        <dbReference type="ARBA" id="ARBA00022723"/>
    </source>
</evidence>
<dbReference type="InterPro" id="IPR047177">
    <property type="entry name" value="Pept_M20A"/>
</dbReference>
<dbReference type="GO" id="GO:0008233">
    <property type="term" value="F:peptidase activity"/>
    <property type="evidence" value="ECO:0007669"/>
    <property type="project" value="UniProtKB-KW"/>
</dbReference>
<dbReference type="SUPFAM" id="SSF53187">
    <property type="entry name" value="Zn-dependent exopeptidases"/>
    <property type="match status" value="1"/>
</dbReference>
<feature type="chain" id="PRO_5013060035" evidence="6">
    <location>
        <begin position="25"/>
        <end position="466"/>
    </location>
</feature>
<dbReference type="PANTHER" id="PTHR45962:SF1">
    <property type="entry name" value="N-FATTY-ACYL-AMINO ACID SYNTHASE_HYDROLASE PM20D1"/>
    <property type="match status" value="1"/>
</dbReference>
<evidence type="ECO:0000313" key="8">
    <source>
        <dbReference type="EMBL" id="PCJ17287.1"/>
    </source>
</evidence>
<proteinExistence type="inferred from homology"/>
<dbReference type="SUPFAM" id="SSF55031">
    <property type="entry name" value="Bacterial exopeptidase dimerisation domain"/>
    <property type="match status" value="1"/>
</dbReference>
<accession>A0A2A5AD91</accession>
<protein>
    <submittedName>
        <fullName evidence="8">Peptidase M20</fullName>
    </submittedName>
</protein>
<dbReference type="Pfam" id="PF01546">
    <property type="entry name" value="Peptidase_M20"/>
    <property type="match status" value="1"/>
</dbReference>
<dbReference type="Gene3D" id="3.40.630.10">
    <property type="entry name" value="Zn peptidases"/>
    <property type="match status" value="1"/>
</dbReference>
<dbReference type="GO" id="GO:0006508">
    <property type="term" value="P:proteolysis"/>
    <property type="evidence" value="ECO:0007669"/>
    <property type="project" value="UniProtKB-KW"/>
</dbReference>
<dbReference type="GO" id="GO:0046872">
    <property type="term" value="F:metal ion binding"/>
    <property type="evidence" value="ECO:0007669"/>
    <property type="project" value="UniProtKB-KW"/>
</dbReference>
<dbReference type="Pfam" id="PF07687">
    <property type="entry name" value="M20_dimer"/>
    <property type="match status" value="1"/>
</dbReference>
<evidence type="ECO:0000256" key="1">
    <source>
        <dbReference type="ARBA" id="ARBA00006247"/>
    </source>
</evidence>
<feature type="domain" description="Peptidase M20 dimerisation" evidence="7">
    <location>
        <begin position="218"/>
        <end position="362"/>
    </location>
</feature>
<evidence type="ECO:0000256" key="4">
    <source>
        <dbReference type="ARBA" id="ARBA00022801"/>
    </source>
</evidence>
<sequence length="466" mass="51269">MMKNLMKSCSMIILSLVFAQTALAQRTIPTDDEQLLYEVYKELIEYKTTMQEENNTIAAEGMAAWLQAAGFAQEDIFIGGALPHKGNLVARYRGTGAKEPIIMMAHLDVVSAERDDWNLDPFVLNEDDDYYYGRGTLDDKAMGAIFLANMIRFKREGYQPNRDLIIALTSDEESGGSNGIGWLLDNRPGLIQGALAINEGGYGLLQDGKPLANTIQIAEKIYATFRVTAKNPGGHSSLPRADNAIYDLAEALLNIRDFKFPVEINDVMRVSFERQAEINTGQRAEDFRALLTYPIPQDALDRLSSEAAINAQLRTTAVATLLDGGHAPNALPQTAVANVNVRMLPGSDPQVVLQTLIDVVDNSEILVEYRGGGSITDPSPLSEEIMSAVETVTQSMWPGVIVMPTMSTGATDGARMRRAGIPTYGTSGLFVDRNDMRIHGQDERLLKESLYNGYKFLYSLVKELSQ</sequence>
<keyword evidence="3" id="KW-0479">Metal-binding</keyword>
<dbReference type="InterPro" id="IPR036264">
    <property type="entry name" value="Bact_exopeptidase_dim_dom"/>
</dbReference>
<feature type="signal peptide" evidence="6">
    <location>
        <begin position="1"/>
        <end position="24"/>
    </location>
</feature>